<feature type="domain" description="Calx-beta" evidence="9">
    <location>
        <begin position="908"/>
        <end position="1010"/>
    </location>
</feature>
<feature type="repeat" description="CSPG" evidence="7">
    <location>
        <begin position="387"/>
        <end position="480"/>
    </location>
</feature>
<dbReference type="PANTHER" id="PTHR45739:SF1">
    <property type="entry name" value="EXTRACELLULAR MATRIX ORGANIZING PROTEIN FRAS1"/>
    <property type="match status" value="1"/>
</dbReference>
<evidence type="ECO:0000256" key="5">
    <source>
        <dbReference type="ARBA" id="ARBA00022837"/>
    </source>
</evidence>
<evidence type="ECO:0000256" key="4">
    <source>
        <dbReference type="ARBA" id="ARBA00022737"/>
    </source>
</evidence>
<evidence type="ECO:0000313" key="10">
    <source>
        <dbReference type="EMBL" id="SBQ74684.1"/>
    </source>
</evidence>
<feature type="repeat" description="CSPG" evidence="7">
    <location>
        <begin position="515"/>
        <end position="613"/>
    </location>
</feature>
<dbReference type="InterPro" id="IPR051561">
    <property type="entry name" value="FRAS1_ECM"/>
</dbReference>
<dbReference type="GO" id="GO:0007154">
    <property type="term" value="P:cell communication"/>
    <property type="evidence" value="ECO:0007669"/>
    <property type="project" value="InterPro"/>
</dbReference>
<dbReference type="SUPFAM" id="SSF141072">
    <property type="entry name" value="CalX-like"/>
    <property type="match status" value="3"/>
</dbReference>
<evidence type="ECO:0000256" key="3">
    <source>
        <dbReference type="ARBA" id="ARBA00022729"/>
    </source>
</evidence>
<evidence type="ECO:0000256" key="2">
    <source>
        <dbReference type="ARBA" id="ARBA00022723"/>
    </source>
</evidence>
<feature type="domain" description="Calx-beta" evidence="9">
    <location>
        <begin position="787"/>
        <end position="893"/>
    </location>
</feature>
<evidence type="ECO:0000256" key="7">
    <source>
        <dbReference type="PROSITE-ProRule" id="PRU01201"/>
    </source>
</evidence>
<dbReference type="InterPro" id="IPR038081">
    <property type="entry name" value="CalX-like_sf"/>
</dbReference>
<evidence type="ECO:0000256" key="6">
    <source>
        <dbReference type="ARBA" id="ARBA00023180"/>
    </source>
</evidence>
<keyword evidence="4" id="KW-0677">Repeat</keyword>
<sequence length="1579" mass="176195">MDSGHVFTFSDVTRKVLLYQHAGLSTQDDAMSFSVSDGISMATTVVQEYSSFTMEDINTQKIRYVTSLETGGQPVTDSFHFVVHDGDNNRLDNQMCTVTITSTPRQPLVVTVRSGIKVQEGGRVLLSTNHIAVLDDDSSRTDLLVWIVAPPKYGFIENINRGGSVGGSHLVTTDVPFSVEDLKSGHIFYVQDSRRKPESSQDVFSFYISDGHSQTEAFSVEIDIQRTEEVRKPTVSVSSIHVEENSGVIITNSSLKGNKLIDQSFFISVLEDHLPPSVEVNKGLVLDENSMKKLTTLQLSASDQDSEPGELVYRITKEPSLGHLEHTAGPGARIPSFTQADLVSRSIQYVHTSTEEKHVDQFSFSLSDGTNEVAQTFYITIKPVDDSLPLLQVPGMRVQEGVRKTITEFELKATDADTEAESVAFTVVQPPRHGAIERTSNGQHYRQTSTFTMDDIYQNRISYNHDGSNSLKDRFTFSVADGTNLFFMVEEDGKEIVTAAPQKFKIEILPVDDGTPRIVTNLGLQWLEYMDNKAVNLITKKELLTVDPDTDDAQLVYEVTAEPKHGVLENKVKPRSSVTSFTQADINLGLIRYVLHQENWSLISFQHKSHNVSEKAATVAITVKRTGNLNQYAIVLCRTEQGSAKSTGSHPGQHDYVEFAGQVQFDEREDTKVCTIVINDDKVFEGIESFHVELSMPVYALLGPNTRTIVYINDTEDEPTLQFDQKTYHVNESSGLFHAAVERRGDASSTVSALCYTVAKSARGSSLHGVESGSDYKSRGMSSDNLAKVIIDGPNDASVVTLRNATFTFSEDAGTIEIPVLRRGSDLSSVTSVWCATRLSDPPSASPGVDYIPSSKKVEFKPGKTEETCSLTIVDDVQNPSIEGPESFVVFLSSPQGAVLQEPYEANVIITDTFQDIPTMQFEKSSYTIKEKETVLHIPVIRTGDLFFKSSVRCFTRTMSAMVMDDFEERTNTDDSRITFLKGEKVKNCSVHINDDSVFEPEEEFEVHLGTPLGDHWSGAMVGPRDIVTITITNDEDAPTVEFEQASYQVPLYVSYIYVTAPRGWASLEHHTEMEFSFFYDTVLWRTGIQTDSVLSARLQIIRIFIREDGRLVIEFKTHAKFRGQFVLEHHTLPGHASRLTAPDHLGGMEFDLQLLWSAQTFDSPYQLWRATSSYSRKDYSGEYTVFLIPCTVQPTQPWVDPGDKPLSCTAHAPEKFLVPIAFQQTNRPVPVVYSLNTEFQLCNNEKVFLLDPATTDVSMAEMDYKGAFSMGQTLFGRVLWNPEQNLNAAYKLQLEKVYLCTGRDGYVPFFDPTGTLYNEGPQYGCIQPNKHLKHRFLLLDRKQPDVCDLFFHDVPFEADFASDVAELQSMASMPGVDGFTMKVDALYKVEAGHQWYLQVIYIISPESHSSTRIQRSVTYQLSRSKRDLVDRGGRLMLDDSLIYDNEGDQVKNGTNMKSLHLELSLSPTFNAHVGGSVGGGVAALTLMILVLLASCFLFRRCRRAAKKKSEAAPKGYEEYPLNTKVEVCMDKCVEKNFSSKHCTVRNVNINRNQEASGKVKQVNLEVKVLNNLSDGTEV</sequence>
<dbReference type="InterPro" id="IPR039005">
    <property type="entry name" value="CSPG_rpt"/>
</dbReference>
<evidence type="ECO:0000256" key="1">
    <source>
        <dbReference type="ARBA" id="ARBA00005529"/>
    </source>
</evidence>
<evidence type="ECO:0000259" key="9">
    <source>
        <dbReference type="SMART" id="SM00237"/>
    </source>
</evidence>
<comment type="similarity">
    <text evidence="1">Belongs to the FRAS1 family.</text>
</comment>
<feature type="repeat" description="CSPG" evidence="7">
    <location>
        <begin position="275"/>
        <end position="367"/>
    </location>
</feature>
<dbReference type="GO" id="GO:0016020">
    <property type="term" value="C:membrane"/>
    <property type="evidence" value="ECO:0007669"/>
    <property type="project" value="InterPro"/>
</dbReference>
<name>A0A1A8GUJ4_9TELE</name>
<keyword evidence="8" id="KW-1133">Transmembrane helix</keyword>
<keyword evidence="3" id="KW-0732">Signal</keyword>
<dbReference type="Pfam" id="PF03160">
    <property type="entry name" value="Calx-beta"/>
    <property type="match status" value="3"/>
</dbReference>
<dbReference type="PANTHER" id="PTHR45739">
    <property type="entry name" value="MATRIX PROTEIN, PUTATIVE-RELATED"/>
    <property type="match status" value="1"/>
</dbReference>
<protein>
    <submittedName>
        <fullName evidence="10">Fraser syndrome 1</fullName>
    </submittedName>
</protein>
<organism evidence="10">
    <name type="scientific">Nothobranchius korthausae</name>
    <dbReference type="NCBI Taxonomy" id="1143690"/>
    <lineage>
        <taxon>Eukaryota</taxon>
        <taxon>Metazoa</taxon>
        <taxon>Chordata</taxon>
        <taxon>Craniata</taxon>
        <taxon>Vertebrata</taxon>
        <taxon>Euteleostomi</taxon>
        <taxon>Actinopterygii</taxon>
        <taxon>Neopterygii</taxon>
        <taxon>Teleostei</taxon>
        <taxon>Neoteleostei</taxon>
        <taxon>Acanthomorphata</taxon>
        <taxon>Ovalentaria</taxon>
        <taxon>Atherinomorphae</taxon>
        <taxon>Cyprinodontiformes</taxon>
        <taxon>Nothobranchiidae</taxon>
        <taxon>Nothobranchius</taxon>
    </lineage>
</organism>
<dbReference type="EMBL" id="HAEC01006546">
    <property type="protein sequence ID" value="SBQ74684.1"/>
    <property type="molecule type" value="Transcribed_RNA"/>
</dbReference>
<dbReference type="GO" id="GO:0009653">
    <property type="term" value="P:anatomical structure morphogenesis"/>
    <property type="evidence" value="ECO:0007669"/>
    <property type="project" value="TreeGrafter"/>
</dbReference>
<accession>A0A1A8GUJ4</accession>
<dbReference type="GO" id="GO:0046872">
    <property type="term" value="F:metal ion binding"/>
    <property type="evidence" value="ECO:0007669"/>
    <property type="project" value="UniProtKB-KW"/>
</dbReference>
<reference evidence="10" key="2">
    <citation type="submission" date="2016-06" db="EMBL/GenBank/DDBJ databases">
        <title>The genome of a short-lived fish provides insights into sex chromosome evolution and the genetic control of aging.</title>
        <authorList>
            <person name="Reichwald K."/>
            <person name="Felder M."/>
            <person name="Petzold A."/>
            <person name="Koch P."/>
            <person name="Groth M."/>
            <person name="Platzer M."/>
        </authorList>
    </citation>
    <scope>NUCLEOTIDE SEQUENCE</scope>
    <source>
        <tissue evidence="10">Brain</tissue>
    </source>
</reference>
<feature type="repeat" description="CSPG" evidence="7">
    <location>
        <begin position="107"/>
        <end position="209"/>
    </location>
</feature>
<gene>
    <name evidence="10" type="primary">FRAS1</name>
</gene>
<proteinExistence type="inferred from homology"/>
<keyword evidence="8" id="KW-0812">Transmembrane</keyword>
<keyword evidence="2" id="KW-0479">Metal-binding</keyword>
<dbReference type="SMART" id="SM00237">
    <property type="entry name" value="Calx_beta"/>
    <property type="match status" value="3"/>
</dbReference>
<keyword evidence="6" id="KW-0325">Glycoprotein</keyword>
<dbReference type="FunFam" id="2.60.40.2030:FF:000005">
    <property type="entry name" value="Extracellular matrix protein FRAS1 isoform 1"/>
    <property type="match status" value="1"/>
</dbReference>
<feature type="transmembrane region" description="Helical" evidence="8">
    <location>
        <begin position="1478"/>
        <end position="1499"/>
    </location>
</feature>
<evidence type="ECO:0000256" key="8">
    <source>
        <dbReference type="SAM" id="Phobius"/>
    </source>
</evidence>
<reference evidence="10" key="1">
    <citation type="submission" date="2016-05" db="EMBL/GenBank/DDBJ databases">
        <authorList>
            <person name="Lavstsen T."/>
            <person name="Jespersen J.S."/>
        </authorList>
    </citation>
    <scope>NUCLEOTIDE SEQUENCE</scope>
    <source>
        <tissue evidence="10">Brain</tissue>
    </source>
</reference>
<dbReference type="Gene3D" id="2.60.40.2030">
    <property type="match status" value="4"/>
</dbReference>
<keyword evidence="5" id="KW-0106">Calcium</keyword>
<keyword evidence="8" id="KW-0472">Membrane</keyword>
<dbReference type="InterPro" id="IPR003644">
    <property type="entry name" value="Calx_beta"/>
</dbReference>
<feature type="domain" description="Calx-beta" evidence="9">
    <location>
        <begin position="590"/>
        <end position="695"/>
    </location>
</feature>
<dbReference type="Pfam" id="PF16184">
    <property type="entry name" value="Cadherin_3"/>
    <property type="match status" value="3"/>
</dbReference>
<dbReference type="PROSITE" id="PS51854">
    <property type="entry name" value="CSPG"/>
    <property type="match status" value="4"/>
</dbReference>